<comment type="caution">
    <text evidence="1">The sequence shown here is derived from an EMBL/GenBank/DDBJ whole genome shotgun (WGS) entry which is preliminary data.</text>
</comment>
<proteinExistence type="predicted"/>
<sequence length="85" mass="9502">MLSAVLVRFSAEASMTNTADGSSVIHVSIYHSPINLTSTFFFTFSHTQSVWVVHTQLHALPFSLSLTYRRNKNIFTGTPSPEIEK</sequence>
<protein>
    <submittedName>
        <fullName evidence="1">Uncharacterized protein</fullName>
    </submittedName>
</protein>
<accession>A0ACB8Y2H8</accession>
<evidence type="ECO:0000313" key="2">
    <source>
        <dbReference type="Proteomes" id="UP001055879"/>
    </source>
</evidence>
<reference evidence="2" key="1">
    <citation type="journal article" date="2022" name="Mol. Ecol. Resour.">
        <title>The genomes of chicory, endive, great burdock and yacon provide insights into Asteraceae palaeo-polyploidization history and plant inulin production.</title>
        <authorList>
            <person name="Fan W."/>
            <person name="Wang S."/>
            <person name="Wang H."/>
            <person name="Wang A."/>
            <person name="Jiang F."/>
            <person name="Liu H."/>
            <person name="Zhao H."/>
            <person name="Xu D."/>
            <person name="Zhang Y."/>
        </authorList>
    </citation>
    <scope>NUCLEOTIDE SEQUENCE [LARGE SCALE GENOMIC DNA]</scope>
    <source>
        <strain evidence="2">cv. Niubang</strain>
    </source>
</reference>
<gene>
    <name evidence="1" type="ORF">L6452_36993</name>
</gene>
<organism evidence="1 2">
    <name type="scientific">Arctium lappa</name>
    <name type="common">Greater burdock</name>
    <name type="synonym">Lappa major</name>
    <dbReference type="NCBI Taxonomy" id="4217"/>
    <lineage>
        <taxon>Eukaryota</taxon>
        <taxon>Viridiplantae</taxon>
        <taxon>Streptophyta</taxon>
        <taxon>Embryophyta</taxon>
        <taxon>Tracheophyta</taxon>
        <taxon>Spermatophyta</taxon>
        <taxon>Magnoliopsida</taxon>
        <taxon>eudicotyledons</taxon>
        <taxon>Gunneridae</taxon>
        <taxon>Pentapetalae</taxon>
        <taxon>asterids</taxon>
        <taxon>campanulids</taxon>
        <taxon>Asterales</taxon>
        <taxon>Asteraceae</taxon>
        <taxon>Carduoideae</taxon>
        <taxon>Cardueae</taxon>
        <taxon>Arctiinae</taxon>
        <taxon>Arctium</taxon>
    </lineage>
</organism>
<reference evidence="1 2" key="2">
    <citation type="journal article" date="2022" name="Mol. Ecol. Resour.">
        <title>The genomes of chicory, endive, great burdock and yacon provide insights into Asteraceae paleo-polyploidization history and plant inulin production.</title>
        <authorList>
            <person name="Fan W."/>
            <person name="Wang S."/>
            <person name="Wang H."/>
            <person name="Wang A."/>
            <person name="Jiang F."/>
            <person name="Liu H."/>
            <person name="Zhao H."/>
            <person name="Xu D."/>
            <person name="Zhang Y."/>
        </authorList>
    </citation>
    <scope>NUCLEOTIDE SEQUENCE [LARGE SCALE GENOMIC DNA]</scope>
    <source>
        <strain evidence="2">cv. Niubang</strain>
    </source>
</reference>
<keyword evidence="2" id="KW-1185">Reference proteome</keyword>
<evidence type="ECO:0000313" key="1">
    <source>
        <dbReference type="EMBL" id="KAI3677727.1"/>
    </source>
</evidence>
<dbReference type="Proteomes" id="UP001055879">
    <property type="component" value="Linkage Group LG14"/>
</dbReference>
<name>A0ACB8Y2H8_ARCLA</name>
<dbReference type="EMBL" id="CM042060">
    <property type="protein sequence ID" value="KAI3677727.1"/>
    <property type="molecule type" value="Genomic_DNA"/>
</dbReference>